<dbReference type="SUPFAM" id="SSF51713">
    <property type="entry name" value="tRNA-guanine transglycosylase"/>
    <property type="match status" value="1"/>
</dbReference>
<comment type="caution">
    <text evidence="1">The sequence shown here is derived from an EMBL/GenBank/DDBJ whole genome shotgun (WGS) entry which is preliminary data.</text>
</comment>
<proteinExistence type="predicted"/>
<gene>
    <name evidence="1" type="ORF">C463_12357</name>
</gene>
<dbReference type="Gene3D" id="3.20.20.105">
    <property type="entry name" value="Queuine tRNA-ribosyltransferase-like"/>
    <property type="match status" value="1"/>
</dbReference>
<protein>
    <submittedName>
        <fullName evidence="1">Queuine tRNA-ribosyltransferase tRNA-guanine transglycosylase</fullName>
    </submittedName>
</protein>
<dbReference type="EMBL" id="AOJK01000063">
    <property type="protein sequence ID" value="ELZ41473.1"/>
    <property type="molecule type" value="Genomic_DNA"/>
</dbReference>
<keyword evidence="2" id="KW-1185">Reference proteome</keyword>
<dbReference type="RefSeq" id="WP_008444118.1">
    <property type="nucleotide sequence ID" value="NZ_AOJK01000063.1"/>
</dbReference>
<dbReference type="GO" id="GO:0016740">
    <property type="term" value="F:transferase activity"/>
    <property type="evidence" value="ECO:0007669"/>
    <property type="project" value="UniProtKB-KW"/>
</dbReference>
<name>M0E371_9EURY</name>
<evidence type="ECO:0000313" key="2">
    <source>
        <dbReference type="Proteomes" id="UP000011586"/>
    </source>
</evidence>
<dbReference type="Proteomes" id="UP000011586">
    <property type="component" value="Unassembled WGS sequence"/>
</dbReference>
<sequence length="726" mass="84378">MKFYVPEWEDAVDARYDFVHDELSNLNKQERERHFIWDIFDYETTPIDGVLISREQVEDSRRKYDRVTEHGVYDDPQLNIPDWLPTISDCGAWGYKSLPFPRYGNEGMLQFYESLDVTVGVTIDHLVLGSGKEKGRLYLDERALHPDFTESDLPNELTEQVDVMVEEWPVEWPDLVKRYEESVYDVSTVEPFTHDDFEGTVHDILGRMDEDPRAVYREDDKQIRYEITLENAVEIRELYDEGDWSFRLMAAFQGWDPTTYGEALDDVLQMGYQYVGVGGVAGSQLEQVEEIVTDVGHRIAQFESEHETRIDTHVFGFAKTDGFETIGRAQMSSIDSASMLRAAWTGGNNYHLNSDERFDAIRVRYAAPGDDLEIAVKKSMLGQEVLHALRAFDDEASISTHIRSWYTEANLVLDALVDYLEVHRHDERYDARLLREITTEFRDDFEHGYELQASFGDDVRKKLVKLLRADDADDPTDFDEYLRIIDTAREVAEGFPRTVDRVEALEESSGEVATFKQIWTVLENYASSELIEDEDLLEGYRKTLRSRPWDRCDCPICENLGIEVAIFRGNNRNRRRGFHNTYRFYQQFKHDLPKMLVVVPADSSLFGRNTVEEYLSDMYEDLWEVIHDVPVAEIGVLDANGVHEWWEPGPTSISLDPIGISEELERKSGRYDTVLYYDPEGETRFDIDSVEFVDKPQGIWDRILKRLGYESDFTPNRDVQIQLEEF</sequence>
<organism evidence="1 2">
    <name type="scientific">Halorubrum californiense DSM 19288</name>
    <dbReference type="NCBI Taxonomy" id="1227465"/>
    <lineage>
        <taxon>Archaea</taxon>
        <taxon>Methanobacteriati</taxon>
        <taxon>Methanobacteriota</taxon>
        <taxon>Stenosarchaea group</taxon>
        <taxon>Halobacteria</taxon>
        <taxon>Halobacteriales</taxon>
        <taxon>Haloferacaceae</taxon>
        <taxon>Halorubrum</taxon>
    </lineage>
</organism>
<accession>M0E371</accession>
<dbReference type="AlphaFoldDB" id="M0E371"/>
<dbReference type="InterPro" id="IPR036511">
    <property type="entry name" value="TGT-like_sf"/>
</dbReference>
<dbReference type="OrthoDB" id="67059at2157"/>
<keyword evidence="1" id="KW-0808">Transferase</keyword>
<dbReference type="GO" id="GO:0006400">
    <property type="term" value="P:tRNA modification"/>
    <property type="evidence" value="ECO:0007669"/>
    <property type="project" value="InterPro"/>
</dbReference>
<dbReference type="PATRIC" id="fig|1227465.4.peg.2394"/>
<evidence type="ECO:0000313" key="1">
    <source>
        <dbReference type="EMBL" id="ELZ41473.1"/>
    </source>
</evidence>
<reference evidence="1 2" key="1">
    <citation type="journal article" date="2014" name="PLoS Genet.">
        <title>Phylogenetically driven sequencing of extremely halophilic archaea reveals strategies for static and dynamic osmo-response.</title>
        <authorList>
            <person name="Becker E.A."/>
            <person name="Seitzer P.M."/>
            <person name="Tritt A."/>
            <person name="Larsen D."/>
            <person name="Krusor M."/>
            <person name="Yao A.I."/>
            <person name="Wu D."/>
            <person name="Madern D."/>
            <person name="Eisen J.A."/>
            <person name="Darling A.E."/>
            <person name="Facciotti M.T."/>
        </authorList>
    </citation>
    <scope>NUCLEOTIDE SEQUENCE [LARGE SCALE GENOMIC DNA]</scope>
    <source>
        <strain evidence="1 2">DSM 19288</strain>
    </source>
</reference>